<evidence type="ECO:0000313" key="7">
    <source>
        <dbReference type="EMBL" id="CAD7650529.1"/>
    </source>
</evidence>
<dbReference type="OrthoDB" id="8049622at2759"/>
<feature type="domain" description="Major facilitator superfamily (MFS) profile" evidence="6">
    <location>
        <begin position="31"/>
        <end position="443"/>
    </location>
</feature>
<gene>
    <name evidence="7" type="ORF">ONB1V03_LOCUS7861</name>
</gene>
<evidence type="ECO:0000256" key="1">
    <source>
        <dbReference type="ARBA" id="ARBA00004141"/>
    </source>
</evidence>
<dbReference type="InterPro" id="IPR005829">
    <property type="entry name" value="Sugar_transporter_CS"/>
</dbReference>
<feature type="transmembrane region" description="Helical" evidence="5">
    <location>
        <begin position="273"/>
        <end position="291"/>
    </location>
</feature>
<dbReference type="Gene3D" id="1.20.1250.20">
    <property type="entry name" value="MFS general substrate transporter like domains"/>
    <property type="match status" value="1"/>
</dbReference>
<name>A0A7R9QLQ3_9ACAR</name>
<sequence>MEANKKLQVKHITDLIGEWGKWQFLLSAYVFLMSAAAAFINMGYSFHAKGVDYWCSDVPHNQSFDLVCERTNYASLTQSFFMLGYVASGFVISYYSDKYGRRPMIYLSYSIEVLAIISCAFSYNIYQYIISRFLVGFGHSGGVLECCGPKHRADIVILTGVGWVLGYVLLPGFAYWLQDFRYMQFMSAIPMIIMLIWFYYLYESPRWQLANGRVDEAEITIRKALQMNGKSTDNLTEKIAQLAKNIQGAPGIIKSGKTYNMFDLLKTPNLRKYSLILWYSWIINALVYYGISFNMSDFGGNFYITFVLAGLMELPSQLFTPLFLKFIGRRKLYAIFMAIVALSSVAVIPSQKPWLRVLFALISKYGISSSWNILVIYAAEIYPTVIRNIGMGTASVVGRIGSVSAPFMGNLTIHTSLTFVMIFYGIVTAVGAILGLYLPETKDKEIPDTLEEAENLGKNDN</sequence>
<proteinExistence type="predicted"/>
<dbReference type="Pfam" id="PF00083">
    <property type="entry name" value="Sugar_tr"/>
    <property type="match status" value="1"/>
</dbReference>
<evidence type="ECO:0000256" key="2">
    <source>
        <dbReference type="ARBA" id="ARBA00022692"/>
    </source>
</evidence>
<reference evidence="7" key="1">
    <citation type="submission" date="2020-11" db="EMBL/GenBank/DDBJ databases">
        <authorList>
            <person name="Tran Van P."/>
        </authorList>
    </citation>
    <scope>NUCLEOTIDE SEQUENCE</scope>
</reference>
<dbReference type="GO" id="GO:0022857">
    <property type="term" value="F:transmembrane transporter activity"/>
    <property type="evidence" value="ECO:0007669"/>
    <property type="project" value="InterPro"/>
</dbReference>
<feature type="transmembrane region" description="Helical" evidence="5">
    <location>
        <begin position="415"/>
        <end position="438"/>
    </location>
</feature>
<accession>A0A7R9QLQ3</accession>
<dbReference type="PROSITE" id="PS00216">
    <property type="entry name" value="SUGAR_TRANSPORT_1"/>
    <property type="match status" value="1"/>
</dbReference>
<feature type="transmembrane region" description="Helical" evidence="5">
    <location>
        <begin position="182"/>
        <end position="202"/>
    </location>
</feature>
<feature type="transmembrane region" description="Helical" evidence="5">
    <location>
        <begin position="303"/>
        <end position="324"/>
    </location>
</feature>
<dbReference type="EMBL" id="OC918998">
    <property type="protein sequence ID" value="CAD7650529.1"/>
    <property type="molecule type" value="Genomic_DNA"/>
</dbReference>
<keyword evidence="8" id="KW-1185">Reference proteome</keyword>
<dbReference type="PROSITE" id="PS50850">
    <property type="entry name" value="MFS"/>
    <property type="match status" value="1"/>
</dbReference>
<dbReference type="Proteomes" id="UP000728032">
    <property type="component" value="Unassembled WGS sequence"/>
</dbReference>
<feature type="transmembrane region" description="Helical" evidence="5">
    <location>
        <begin position="129"/>
        <end position="148"/>
    </location>
</feature>
<protein>
    <recommendedName>
        <fullName evidence="6">Major facilitator superfamily (MFS) profile domain-containing protein</fullName>
    </recommendedName>
</protein>
<dbReference type="GO" id="GO:0016020">
    <property type="term" value="C:membrane"/>
    <property type="evidence" value="ECO:0007669"/>
    <property type="project" value="UniProtKB-SubCell"/>
</dbReference>
<feature type="transmembrane region" description="Helical" evidence="5">
    <location>
        <begin position="24"/>
        <end position="44"/>
    </location>
</feature>
<feature type="transmembrane region" description="Helical" evidence="5">
    <location>
        <begin position="73"/>
        <end position="92"/>
    </location>
</feature>
<evidence type="ECO:0000256" key="5">
    <source>
        <dbReference type="SAM" id="Phobius"/>
    </source>
</evidence>
<evidence type="ECO:0000259" key="6">
    <source>
        <dbReference type="PROSITE" id="PS50850"/>
    </source>
</evidence>
<dbReference type="InterPro" id="IPR005828">
    <property type="entry name" value="MFS_sugar_transport-like"/>
</dbReference>
<keyword evidence="3 5" id="KW-1133">Transmembrane helix</keyword>
<feature type="transmembrane region" description="Helical" evidence="5">
    <location>
        <begin position="155"/>
        <end position="176"/>
    </location>
</feature>
<evidence type="ECO:0000256" key="4">
    <source>
        <dbReference type="ARBA" id="ARBA00023136"/>
    </source>
</evidence>
<keyword evidence="4 5" id="KW-0472">Membrane</keyword>
<organism evidence="7">
    <name type="scientific">Oppiella nova</name>
    <dbReference type="NCBI Taxonomy" id="334625"/>
    <lineage>
        <taxon>Eukaryota</taxon>
        <taxon>Metazoa</taxon>
        <taxon>Ecdysozoa</taxon>
        <taxon>Arthropoda</taxon>
        <taxon>Chelicerata</taxon>
        <taxon>Arachnida</taxon>
        <taxon>Acari</taxon>
        <taxon>Acariformes</taxon>
        <taxon>Sarcoptiformes</taxon>
        <taxon>Oribatida</taxon>
        <taxon>Brachypylina</taxon>
        <taxon>Oppioidea</taxon>
        <taxon>Oppiidae</taxon>
        <taxon>Oppiella</taxon>
    </lineage>
</organism>
<dbReference type="SUPFAM" id="SSF103473">
    <property type="entry name" value="MFS general substrate transporter"/>
    <property type="match status" value="1"/>
</dbReference>
<dbReference type="EMBL" id="CAJPVJ010004173">
    <property type="protein sequence ID" value="CAG2168371.1"/>
    <property type="molecule type" value="Genomic_DNA"/>
</dbReference>
<dbReference type="InterPro" id="IPR036259">
    <property type="entry name" value="MFS_trans_sf"/>
</dbReference>
<feature type="transmembrane region" description="Helical" evidence="5">
    <location>
        <begin position="331"/>
        <end position="348"/>
    </location>
</feature>
<evidence type="ECO:0000313" key="8">
    <source>
        <dbReference type="Proteomes" id="UP000728032"/>
    </source>
</evidence>
<evidence type="ECO:0000256" key="3">
    <source>
        <dbReference type="ARBA" id="ARBA00022989"/>
    </source>
</evidence>
<dbReference type="InterPro" id="IPR020846">
    <property type="entry name" value="MFS_dom"/>
</dbReference>
<feature type="transmembrane region" description="Helical" evidence="5">
    <location>
        <begin position="104"/>
        <end position="123"/>
    </location>
</feature>
<keyword evidence="2 5" id="KW-0812">Transmembrane</keyword>
<dbReference type="CDD" id="cd17317">
    <property type="entry name" value="MFS_SLC22"/>
    <property type="match status" value="1"/>
</dbReference>
<dbReference type="PANTHER" id="PTHR24064">
    <property type="entry name" value="SOLUTE CARRIER FAMILY 22 MEMBER"/>
    <property type="match status" value="1"/>
</dbReference>
<comment type="subcellular location">
    <subcellularLocation>
        <location evidence="1">Membrane</location>
        <topology evidence="1">Multi-pass membrane protein</topology>
    </subcellularLocation>
</comment>
<dbReference type="AlphaFoldDB" id="A0A7R9QLQ3"/>